<name>A0A1Y0B3H8_9LAMI</name>
<gene>
    <name evidence="1" type="ORF">AEK19_MT1757</name>
</gene>
<keyword evidence="1" id="KW-0496">Mitochondrion</keyword>
<sequence length="34" mass="3781">MSPLSVRVVPASCPDRIELLHTQSFVHFLVTSVD</sequence>
<dbReference type="AlphaFoldDB" id="A0A1Y0B3H8"/>
<geneLocation type="mitochondrion" evidence="1"/>
<accession>A0A1Y0B3H8</accession>
<protein>
    <submittedName>
        <fullName evidence="1">Uncharacterized protein</fullName>
    </submittedName>
</protein>
<evidence type="ECO:0000313" key="1">
    <source>
        <dbReference type="EMBL" id="ART31933.1"/>
    </source>
</evidence>
<dbReference type="EMBL" id="KY774314">
    <property type="protein sequence ID" value="ART31933.1"/>
    <property type="molecule type" value="Genomic_DNA"/>
</dbReference>
<reference evidence="1" key="1">
    <citation type="submission" date="2017-03" db="EMBL/GenBank/DDBJ databases">
        <title>The mitochondrial genome of the carnivorous plant Utricularia reniformis (Lentibulariaceae): structure, comparative analysis and evolutionary landmarks.</title>
        <authorList>
            <person name="Silva S.R."/>
            <person name="Alvarenga D.O."/>
            <person name="Michael T.P."/>
            <person name="Miranda V.F.O."/>
            <person name="Varani A.M."/>
        </authorList>
    </citation>
    <scope>NUCLEOTIDE SEQUENCE</scope>
</reference>
<organism evidence="1">
    <name type="scientific">Utricularia reniformis</name>
    <dbReference type="NCBI Taxonomy" id="192314"/>
    <lineage>
        <taxon>Eukaryota</taxon>
        <taxon>Viridiplantae</taxon>
        <taxon>Streptophyta</taxon>
        <taxon>Embryophyta</taxon>
        <taxon>Tracheophyta</taxon>
        <taxon>Spermatophyta</taxon>
        <taxon>Magnoliopsida</taxon>
        <taxon>eudicotyledons</taxon>
        <taxon>Gunneridae</taxon>
        <taxon>Pentapetalae</taxon>
        <taxon>asterids</taxon>
        <taxon>lamiids</taxon>
        <taxon>Lamiales</taxon>
        <taxon>Lentibulariaceae</taxon>
        <taxon>Utricularia</taxon>
    </lineage>
</organism>
<proteinExistence type="predicted"/>